<evidence type="ECO:0000313" key="2">
    <source>
        <dbReference type="Proteomes" id="UP000789860"/>
    </source>
</evidence>
<dbReference type="EMBL" id="CAJVPM010011914">
    <property type="protein sequence ID" value="CAG8584714.1"/>
    <property type="molecule type" value="Genomic_DNA"/>
</dbReference>
<dbReference type="Proteomes" id="UP000789860">
    <property type="component" value="Unassembled WGS sequence"/>
</dbReference>
<sequence>MINEEEIEVLQTIYAHDFTISNTKPTWYGIMVATGDSHENDNDENIEQQYIHVLFHLSPGYPSVPVEVRIVCPVLMKLIDSDDDIKEELEKALNLKAQEMANNEEFAIYEIAELARSWLWGNKRLLNTSININYGWWIGEWLDKIFNWQTNSYSPSKIMELQFRAELQVIENIQDNCGIKIDISKVRTFLRTNLWNAEKTIEAITKSIKENNNDDANVNIMHIITDDIDERSCCICFDTFSSCEITTFVKCNHSVCNECFIQYLLLKISENQVFTIGCPGAAKCPNFVDPITIGRLLSPKLVYKYYSCLRESFTQLQQHSEITKKSTSATQSAKKFLWCINPKCNHSVTQQNSDNIETTSLLHCNGCTLVWCSSCDIIGGHWPSSCQDYETYLRTNHTVKPLKLNKSNITDISTKPCPKCKILIAKNGGCMHMTCQFCQHEFCWGCLVQWRARSHSTVYECDKQNNEEVEISFGVFDVDDIQLLAGSFQRKFKQGVTVHSQSLKNEQINLDILVKQYNNGSSTKNIRKLRIHTTKLLIQVNYVMKFASIGFFCKSNKDKIEVKKSIEILQRIEFGLRSLENAREQIIEIERDGFGKSKTNIFNTLDEEKRFKQLECEIEQYKERLEINIKKL</sequence>
<organism evidence="1 2">
    <name type="scientific">Scutellospora calospora</name>
    <dbReference type="NCBI Taxonomy" id="85575"/>
    <lineage>
        <taxon>Eukaryota</taxon>
        <taxon>Fungi</taxon>
        <taxon>Fungi incertae sedis</taxon>
        <taxon>Mucoromycota</taxon>
        <taxon>Glomeromycotina</taxon>
        <taxon>Glomeromycetes</taxon>
        <taxon>Diversisporales</taxon>
        <taxon>Gigasporaceae</taxon>
        <taxon>Scutellospora</taxon>
    </lineage>
</organism>
<protein>
    <submittedName>
        <fullName evidence="1">960_t:CDS:1</fullName>
    </submittedName>
</protein>
<gene>
    <name evidence="1" type="ORF">SCALOS_LOCUS6342</name>
</gene>
<evidence type="ECO:0000313" key="1">
    <source>
        <dbReference type="EMBL" id="CAG8584714.1"/>
    </source>
</evidence>
<accession>A0ACA9MD66</accession>
<reference evidence="1" key="1">
    <citation type="submission" date="2021-06" db="EMBL/GenBank/DDBJ databases">
        <authorList>
            <person name="Kallberg Y."/>
            <person name="Tangrot J."/>
            <person name="Rosling A."/>
        </authorList>
    </citation>
    <scope>NUCLEOTIDE SEQUENCE</scope>
    <source>
        <strain evidence="1">AU212A</strain>
    </source>
</reference>
<name>A0ACA9MD66_9GLOM</name>
<proteinExistence type="predicted"/>
<feature type="non-terminal residue" evidence="1">
    <location>
        <position position="632"/>
    </location>
</feature>
<comment type="caution">
    <text evidence="1">The sequence shown here is derived from an EMBL/GenBank/DDBJ whole genome shotgun (WGS) entry which is preliminary data.</text>
</comment>
<keyword evidence="2" id="KW-1185">Reference proteome</keyword>